<keyword evidence="6" id="KW-0472">Membrane</keyword>
<organism evidence="9 10">
    <name type="scientific">Microbulbifer variabilis</name>
    <dbReference type="NCBI Taxonomy" id="266805"/>
    <lineage>
        <taxon>Bacteria</taxon>
        <taxon>Pseudomonadati</taxon>
        <taxon>Pseudomonadota</taxon>
        <taxon>Gammaproteobacteria</taxon>
        <taxon>Cellvibrionales</taxon>
        <taxon>Microbulbiferaceae</taxon>
        <taxon>Microbulbifer</taxon>
    </lineage>
</organism>
<dbReference type="PANTHER" id="PTHR30558">
    <property type="entry name" value="EXBD MEMBRANE COMPONENT OF PMF-DRIVEN MACROMOLECULE IMPORT SYSTEM"/>
    <property type="match status" value="1"/>
</dbReference>
<dbReference type="InterPro" id="IPR003400">
    <property type="entry name" value="ExbD"/>
</dbReference>
<dbReference type="RefSeq" id="WP_252082138.1">
    <property type="nucleotide sequence ID" value="NZ_CP092418.1"/>
</dbReference>
<evidence type="ECO:0000256" key="1">
    <source>
        <dbReference type="ARBA" id="ARBA00004162"/>
    </source>
</evidence>
<evidence type="ECO:0000256" key="8">
    <source>
        <dbReference type="SAM" id="MobiDB-lite"/>
    </source>
</evidence>
<dbReference type="EMBL" id="CP092418">
    <property type="protein sequence ID" value="USD20049.1"/>
    <property type="molecule type" value="Genomic_DNA"/>
</dbReference>
<accession>A0ABY4VDL6</accession>
<evidence type="ECO:0000256" key="6">
    <source>
        <dbReference type="ARBA" id="ARBA00023136"/>
    </source>
</evidence>
<protein>
    <submittedName>
        <fullName evidence="9">Biopolymer transporter ExbD</fullName>
    </submittedName>
</protein>
<keyword evidence="10" id="KW-1185">Reference proteome</keyword>
<keyword evidence="5" id="KW-1133">Transmembrane helix</keyword>
<keyword evidence="7" id="KW-0813">Transport</keyword>
<evidence type="ECO:0000256" key="4">
    <source>
        <dbReference type="ARBA" id="ARBA00022692"/>
    </source>
</evidence>
<evidence type="ECO:0000313" key="10">
    <source>
        <dbReference type="Proteomes" id="UP001055658"/>
    </source>
</evidence>
<comment type="subcellular location">
    <subcellularLocation>
        <location evidence="1">Cell membrane</location>
        <topology evidence="1">Single-pass membrane protein</topology>
    </subcellularLocation>
    <subcellularLocation>
        <location evidence="7">Cell membrane</location>
        <topology evidence="7">Single-pass type II membrane protein</topology>
    </subcellularLocation>
</comment>
<keyword evidence="4 7" id="KW-0812">Transmembrane</keyword>
<feature type="region of interest" description="Disordered" evidence="8">
    <location>
        <begin position="1"/>
        <end position="20"/>
    </location>
</feature>
<evidence type="ECO:0000256" key="5">
    <source>
        <dbReference type="ARBA" id="ARBA00022989"/>
    </source>
</evidence>
<reference evidence="9" key="1">
    <citation type="submission" date="2022-02" db="EMBL/GenBank/DDBJ databases">
        <title>Coral-associated bacteria.</title>
        <authorList>
            <person name="Tang K."/>
            <person name="Wang X."/>
        </authorList>
    </citation>
    <scope>NUCLEOTIDE SEQUENCE</scope>
    <source>
        <strain evidence="9">SCSIO 43006</strain>
    </source>
</reference>
<evidence type="ECO:0000256" key="2">
    <source>
        <dbReference type="ARBA" id="ARBA00005811"/>
    </source>
</evidence>
<evidence type="ECO:0000256" key="7">
    <source>
        <dbReference type="RuleBase" id="RU003879"/>
    </source>
</evidence>
<gene>
    <name evidence="9" type="ORF">MJO52_13280</name>
</gene>
<evidence type="ECO:0000256" key="3">
    <source>
        <dbReference type="ARBA" id="ARBA00022475"/>
    </source>
</evidence>
<sequence>MRHESRRMKRMARSHKRKKTSGMNLTSLMDVFTILVFFLLTNTSSNEALEPPKVITLPDSVVETKPRETVTLMVTNEEILVESNSVVATSEVLESEEIIIEAIKQAMIAEMGKAIGVAQASAEAEAEEAGTEGEVQPEPPEVNILADRGIPFSLLKKVMSSCTEAGYTKVSLAVIQKASQG</sequence>
<keyword evidence="3" id="KW-1003">Cell membrane</keyword>
<proteinExistence type="inferred from homology"/>
<dbReference type="PANTHER" id="PTHR30558:SF3">
    <property type="entry name" value="BIOPOLYMER TRANSPORT PROTEIN EXBD-RELATED"/>
    <property type="match status" value="1"/>
</dbReference>
<evidence type="ECO:0000313" key="9">
    <source>
        <dbReference type="EMBL" id="USD20049.1"/>
    </source>
</evidence>
<dbReference type="Pfam" id="PF02472">
    <property type="entry name" value="ExbD"/>
    <property type="match status" value="1"/>
</dbReference>
<dbReference type="Proteomes" id="UP001055658">
    <property type="component" value="Chromosome"/>
</dbReference>
<comment type="similarity">
    <text evidence="2 7">Belongs to the ExbD/TolR family.</text>
</comment>
<keyword evidence="7" id="KW-0653">Protein transport</keyword>
<name>A0ABY4VDL6_9GAMM</name>